<dbReference type="InterPro" id="IPR029032">
    <property type="entry name" value="AhpD-like"/>
</dbReference>
<dbReference type="KEGG" id="pmak:PMPD1_2317"/>
<sequence>MEQRRYPGNSQWYHETQASLCAVTDSSQISHAAEPEDGFLPGLRKQADATLTPLLHGAQPALRIARDLHQVLFPPALETSLTHTLTLYDRLSTALTVAQVTGVQRLCNHYATRLNPLPGPDSSRESNNRLTQITQYARQLASQPTLIDAAALQRLDEVGLTTPDIITFSQIIGYVSYQARVVAGLQALSGMPVRWIPGVTIPDDAPAERFTQAVEWQPQLPPVELRYANAEQLEVLTFCQPQPGLQHIAWLLAHDARALYGWASLNAELEAAGDATDERLAEAVSARINGSAGCFAGYQGELAAALRIGVEEALQAAGKGSSAMAVINAAAQLTRSPERFSAAHLQPLQDCGLSSAAIFSLIQKIAFANWNNRLLQTLGTAG</sequence>
<protein>
    <submittedName>
        <fullName evidence="1">Uncharacterized protein</fullName>
    </submittedName>
</protein>
<keyword evidence="2" id="KW-1185">Reference proteome</keyword>
<reference evidence="1 2" key="1">
    <citation type="submission" date="2020-06" db="EMBL/GenBank/DDBJ databases">
        <title>Genome sequence of Paramixta manurensis strain PD-1.</title>
        <authorList>
            <person name="Lee C.W."/>
            <person name="Kim J."/>
        </authorList>
    </citation>
    <scope>NUCLEOTIDE SEQUENCE [LARGE SCALE GENOMIC DNA]</scope>
    <source>
        <strain evidence="1 2">PD-1</strain>
    </source>
</reference>
<name>A0A6M8UK69_9GAMM</name>
<dbReference type="AlphaFoldDB" id="A0A6M8UK69"/>
<evidence type="ECO:0000313" key="1">
    <source>
        <dbReference type="EMBL" id="QKJ87262.1"/>
    </source>
</evidence>
<evidence type="ECO:0000313" key="2">
    <source>
        <dbReference type="Proteomes" id="UP000505325"/>
    </source>
</evidence>
<dbReference type="Gene3D" id="1.20.1290.10">
    <property type="entry name" value="AhpD-like"/>
    <property type="match status" value="2"/>
</dbReference>
<dbReference type="RefSeq" id="WP_173634217.1">
    <property type="nucleotide sequence ID" value="NZ_CP054212.1"/>
</dbReference>
<dbReference type="Proteomes" id="UP000505325">
    <property type="component" value="Chromosome"/>
</dbReference>
<dbReference type="SUPFAM" id="SSF69118">
    <property type="entry name" value="AhpD-like"/>
    <property type="match status" value="2"/>
</dbReference>
<dbReference type="PANTHER" id="PTHR35446">
    <property type="entry name" value="SI:CH211-175M2.5"/>
    <property type="match status" value="1"/>
</dbReference>
<gene>
    <name evidence="1" type="ORF">PMPD1_2317</name>
</gene>
<accession>A0A6M8UK69</accession>
<organism evidence="1 2">
    <name type="scientific">Paramixta manurensis</name>
    <dbReference type="NCBI Taxonomy" id="2740817"/>
    <lineage>
        <taxon>Bacteria</taxon>
        <taxon>Pseudomonadati</taxon>
        <taxon>Pseudomonadota</taxon>
        <taxon>Gammaproteobacteria</taxon>
        <taxon>Enterobacterales</taxon>
        <taxon>Erwiniaceae</taxon>
        <taxon>Paramixta</taxon>
    </lineage>
</organism>
<dbReference type="PANTHER" id="PTHR35446:SF3">
    <property type="entry name" value="CMD DOMAIN-CONTAINING PROTEIN"/>
    <property type="match status" value="1"/>
</dbReference>
<proteinExistence type="predicted"/>
<dbReference type="EMBL" id="CP054212">
    <property type="protein sequence ID" value="QKJ87262.1"/>
    <property type="molecule type" value="Genomic_DNA"/>
</dbReference>